<reference evidence="2" key="2">
    <citation type="journal article" date="2023" name="IMA Fungus">
        <title>Comparative genomic study of the Penicillium genus elucidates a diverse pangenome and 15 lateral gene transfer events.</title>
        <authorList>
            <person name="Petersen C."/>
            <person name="Sorensen T."/>
            <person name="Nielsen M.R."/>
            <person name="Sondergaard T.E."/>
            <person name="Sorensen J.L."/>
            <person name="Fitzpatrick D.A."/>
            <person name="Frisvad J.C."/>
            <person name="Nielsen K.L."/>
        </authorList>
    </citation>
    <scope>NUCLEOTIDE SEQUENCE</scope>
    <source>
        <strain evidence="2">IBT 16125</strain>
    </source>
</reference>
<evidence type="ECO:0000259" key="1">
    <source>
        <dbReference type="Pfam" id="PF13649"/>
    </source>
</evidence>
<dbReference type="InterPro" id="IPR041698">
    <property type="entry name" value="Methyltransf_25"/>
</dbReference>
<protein>
    <recommendedName>
        <fullName evidence="1">Methyltransferase domain-containing protein</fullName>
    </recommendedName>
</protein>
<dbReference type="CDD" id="cd02440">
    <property type="entry name" value="AdoMet_MTases"/>
    <property type="match status" value="1"/>
</dbReference>
<dbReference type="Gene3D" id="3.40.50.150">
    <property type="entry name" value="Vaccinia Virus protein VP39"/>
    <property type="match status" value="1"/>
</dbReference>
<proteinExistence type="predicted"/>
<dbReference type="GO" id="GO:0008168">
    <property type="term" value="F:methyltransferase activity"/>
    <property type="evidence" value="ECO:0007669"/>
    <property type="project" value="TreeGrafter"/>
</dbReference>
<dbReference type="AlphaFoldDB" id="A0AAD6CFI4"/>
<accession>A0AAD6CFI4</accession>
<organism evidence="2 3">
    <name type="scientific">Penicillium daleae</name>
    <dbReference type="NCBI Taxonomy" id="63821"/>
    <lineage>
        <taxon>Eukaryota</taxon>
        <taxon>Fungi</taxon>
        <taxon>Dikarya</taxon>
        <taxon>Ascomycota</taxon>
        <taxon>Pezizomycotina</taxon>
        <taxon>Eurotiomycetes</taxon>
        <taxon>Eurotiomycetidae</taxon>
        <taxon>Eurotiales</taxon>
        <taxon>Aspergillaceae</taxon>
        <taxon>Penicillium</taxon>
    </lineage>
</organism>
<dbReference type="PANTHER" id="PTHR43591">
    <property type="entry name" value="METHYLTRANSFERASE"/>
    <property type="match status" value="1"/>
</dbReference>
<dbReference type="SUPFAM" id="SSF53335">
    <property type="entry name" value="S-adenosyl-L-methionine-dependent methyltransferases"/>
    <property type="match status" value="1"/>
</dbReference>
<dbReference type="InterPro" id="IPR029063">
    <property type="entry name" value="SAM-dependent_MTases_sf"/>
</dbReference>
<dbReference type="Proteomes" id="UP001213681">
    <property type="component" value="Unassembled WGS sequence"/>
</dbReference>
<evidence type="ECO:0000313" key="3">
    <source>
        <dbReference type="Proteomes" id="UP001213681"/>
    </source>
</evidence>
<keyword evidence="3" id="KW-1185">Reference proteome</keyword>
<reference evidence="2" key="1">
    <citation type="submission" date="2022-12" db="EMBL/GenBank/DDBJ databases">
        <authorList>
            <person name="Petersen C."/>
        </authorList>
    </citation>
    <scope>NUCLEOTIDE SEQUENCE</scope>
    <source>
        <strain evidence="2">IBT 16125</strain>
    </source>
</reference>
<sequence length="338" mass="39039">MIGNQKQRLLHRPSAKGWWRMVEGKAVALLLSKQGIAHQKHRYQTLRDRGSHVPSDEQMFETYEASHLLAFIIDSHAENPLFQAPVTKPKHILDIGTGKGSWAVDVADLFPEVTVRGVDLFPPPVNWIPPNCILEVDDILQPWTWRDPFDLVHLRLLDAAFTLEETDQLYQQCYSHLQPGGWIEQLEMSSFIECDDGSAPEDSILFDWGTRLTKAADKENRPLGIMRTFGESIEKAGFVDTKTKDYKWPIGPWPKDKTLKEAGAVNYQHWLIGMEGYSMWLLTKYGDPVPWTKEEVQVYVAQMRKELSNPRIHVYHRARRIWARKPTDDEWVKVESIP</sequence>
<comment type="caution">
    <text evidence="2">The sequence shown here is derived from an EMBL/GenBank/DDBJ whole genome shotgun (WGS) entry which is preliminary data.</text>
</comment>
<dbReference type="Pfam" id="PF13649">
    <property type="entry name" value="Methyltransf_25"/>
    <property type="match status" value="1"/>
</dbReference>
<dbReference type="RefSeq" id="XP_056770978.1">
    <property type="nucleotide sequence ID" value="XM_056906871.1"/>
</dbReference>
<name>A0AAD6CFI4_9EURO</name>
<gene>
    <name evidence="2" type="ORF">N7458_003488</name>
</gene>
<dbReference type="GeneID" id="81597114"/>
<dbReference type="EMBL" id="JAPVEA010000002">
    <property type="protein sequence ID" value="KAJ5461936.1"/>
    <property type="molecule type" value="Genomic_DNA"/>
</dbReference>
<evidence type="ECO:0000313" key="2">
    <source>
        <dbReference type="EMBL" id="KAJ5461936.1"/>
    </source>
</evidence>
<feature type="domain" description="Methyltransferase" evidence="1">
    <location>
        <begin position="92"/>
        <end position="181"/>
    </location>
</feature>
<dbReference type="PANTHER" id="PTHR43591:SF10">
    <property type="entry name" value="ABC TRANSMEMBRANE TYPE-1 DOMAIN-CONTAINING PROTEIN-RELATED"/>
    <property type="match status" value="1"/>
</dbReference>